<name>A0ABQ4R7D1_9HYPH</name>
<keyword evidence="4" id="KW-1185">Reference proteome</keyword>
<keyword evidence="2" id="KW-1133">Transmembrane helix</keyword>
<evidence type="ECO:0000313" key="4">
    <source>
        <dbReference type="Proteomes" id="UP001055167"/>
    </source>
</evidence>
<evidence type="ECO:0008006" key="5">
    <source>
        <dbReference type="Google" id="ProtNLM"/>
    </source>
</evidence>
<dbReference type="Proteomes" id="UP001055167">
    <property type="component" value="Unassembled WGS sequence"/>
</dbReference>
<reference evidence="3" key="2">
    <citation type="submission" date="2021-08" db="EMBL/GenBank/DDBJ databases">
        <authorList>
            <person name="Tani A."/>
            <person name="Ola A."/>
            <person name="Ogura Y."/>
            <person name="Katsura K."/>
            <person name="Hayashi T."/>
        </authorList>
    </citation>
    <scope>NUCLEOTIDE SEQUENCE</scope>
    <source>
        <strain evidence="3">KCTC 52305</strain>
    </source>
</reference>
<evidence type="ECO:0000256" key="2">
    <source>
        <dbReference type="SAM" id="Phobius"/>
    </source>
</evidence>
<sequence length="342" mass="34296">MRQPPRSSLGPRPAGDSAPGPGRSAPTPGRSAPARGSGRGRAAPRAAALACAALAAGAGLALGLGLGLAAGGARAAEPVQAGGLAVSVARAKKRCFADRIDVTGVLVPRQEVQVRAERDGLRVVQVLAKPLDEVKPNQVLAQLALDDGLPPAALLPLRAPVAGVVGRSTAVVGGPAPARTAEPLFQIMAQGEIELSAEAPPAKLARIAPGQAVAVKPLGLGPLSGKVRLVSSIADPATQLGQVRILLAAPGEARLGMFSRGTISVGESCGIAAPFSALVNGADGPTAYVVTGNHIEARPVTVGLFSEEEVEIRSGLAEADLVVVRAAPFLREGDLVRPVPPG</sequence>
<dbReference type="PANTHER" id="PTHR30469">
    <property type="entry name" value="MULTIDRUG RESISTANCE PROTEIN MDTA"/>
    <property type="match status" value="1"/>
</dbReference>
<protein>
    <recommendedName>
        <fullName evidence="5">HlyD family efflux transporter periplasmic adaptor subunit</fullName>
    </recommendedName>
</protein>
<keyword evidence="2" id="KW-0472">Membrane</keyword>
<dbReference type="RefSeq" id="WP_238314276.1">
    <property type="nucleotide sequence ID" value="NZ_BPQH01000033.1"/>
</dbReference>
<evidence type="ECO:0000313" key="3">
    <source>
        <dbReference type="EMBL" id="GJD53611.1"/>
    </source>
</evidence>
<dbReference type="Gene3D" id="2.40.420.20">
    <property type="match status" value="1"/>
</dbReference>
<proteinExistence type="predicted"/>
<feature type="compositionally biased region" description="Low complexity" evidence="1">
    <location>
        <begin position="29"/>
        <end position="40"/>
    </location>
</feature>
<organism evidence="3 4">
    <name type="scientific">Methylobacterium crusticola</name>
    <dbReference type="NCBI Taxonomy" id="1697972"/>
    <lineage>
        <taxon>Bacteria</taxon>
        <taxon>Pseudomonadati</taxon>
        <taxon>Pseudomonadota</taxon>
        <taxon>Alphaproteobacteria</taxon>
        <taxon>Hyphomicrobiales</taxon>
        <taxon>Methylobacteriaceae</taxon>
        <taxon>Methylobacterium</taxon>
    </lineage>
</organism>
<gene>
    <name evidence="3" type="ORF">OPKNFCMD_6388</name>
</gene>
<dbReference type="EMBL" id="BPQH01000033">
    <property type="protein sequence ID" value="GJD53611.1"/>
    <property type="molecule type" value="Genomic_DNA"/>
</dbReference>
<dbReference type="PANTHER" id="PTHR30469:SF15">
    <property type="entry name" value="HLYD FAMILY OF SECRETION PROTEINS"/>
    <property type="match status" value="1"/>
</dbReference>
<feature type="region of interest" description="Disordered" evidence="1">
    <location>
        <begin position="1"/>
        <end position="40"/>
    </location>
</feature>
<accession>A0ABQ4R7D1</accession>
<keyword evidence="2" id="KW-0812">Transmembrane</keyword>
<dbReference type="Gene3D" id="2.40.30.170">
    <property type="match status" value="1"/>
</dbReference>
<feature type="transmembrane region" description="Helical" evidence="2">
    <location>
        <begin position="46"/>
        <end position="70"/>
    </location>
</feature>
<comment type="caution">
    <text evidence="3">The sequence shown here is derived from an EMBL/GenBank/DDBJ whole genome shotgun (WGS) entry which is preliminary data.</text>
</comment>
<reference evidence="3" key="1">
    <citation type="journal article" date="2021" name="Front. Microbiol.">
        <title>Comprehensive Comparative Genomics and Phenotyping of Methylobacterium Species.</title>
        <authorList>
            <person name="Alessa O."/>
            <person name="Ogura Y."/>
            <person name="Fujitani Y."/>
            <person name="Takami H."/>
            <person name="Hayashi T."/>
            <person name="Sahin N."/>
            <person name="Tani A."/>
        </authorList>
    </citation>
    <scope>NUCLEOTIDE SEQUENCE</scope>
    <source>
        <strain evidence="3">KCTC 52305</strain>
    </source>
</reference>
<evidence type="ECO:0000256" key="1">
    <source>
        <dbReference type="SAM" id="MobiDB-lite"/>
    </source>
</evidence>